<organism evidence="1 2">
    <name type="scientific">Pilimelia anulata</name>
    <dbReference type="NCBI Taxonomy" id="53371"/>
    <lineage>
        <taxon>Bacteria</taxon>
        <taxon>Bacillati</taxon>
        <taxon>Actinomycetota</taxon>
        <taxon>Actinomycetes</taxon>
        <taxon>Micromonosporales</taxon>
        <taxon>Micromonosporaceae</taxon>
        <taxon>Pilimelia</taxon>
    </lineage>
</organism>
<dbReference type="RefSeq" id="WP_189170329.1">
    <property type="nucleotide sequence ID" value="NZ_BMQB01000005.1"/>
</dbReference>
<accession>A0A8J3BBH2</accession>
<protein>
    <submittedName>
        <fullName evidence="1">Uncharacterized protein</fullName>
    </submittedName>
</protein>
<reference evidence="1" key="1">
    <citation type="journal article" date="2014" name="Int. J. Syst. Evol. Microbiol.">
        <title>Complete genome sequence of Corynebacterium casei LMG S-19264T (=DSM 44701T), isolated from a smear-ripened cheese.</title>
        <authorList>
            <consortium name="US DOE Joint Genome Institute (JGI-PGF)"/>
            <person name="Walter F."/>
            <person name="Albersmeier A."/>
            <person name="Kalinowski J."/>
            <person name="Ruckert C."/>
        </authorList>
    </citation>
    <scope>NUCLEOTIDE SEQUENCE</scope>
    <source>
        <strain evidence="1">JCM 3090</strain>
    </source>
</reference>
<evidence type="ECO:0000313" key="1">
    <source>
        <dbReference type="EMBL" id="GGJ94413.1"/>
    </source>
</evidence>
<name>A0A8J3BBH2_9ACTN</name>
<evidence type="ECO:0000313" key="2">
    <source>
        <dbReference type="Proteomes" id="UP000649739"/>
    </source>
</evidence>
<proteinExistence type="predicted"/>
<reference evidence="1" key="2">
    <citation type="submission" date="2020-09" db="EMBL/GenBank/DDBJ databases">
        <authorList>
            <person name="Sun Q."/>
            <person name="Ohkuma M."/>
        </authorList>
    </citation>
    <scope>NUCLEOTIDE SEQUENCE</scope>
    <source>
        <strain evidence="1">JCM 3090</strain>
    </source>
</reference>
<dbReference type="EMBL" id="BMQB01000005">
    <property type="protein sequence ID" value="GGJ94413.1"/>
    <property type="molecule type" value="Genomic_DNA"/>
</dbReference>
<comment type="caution">
    <text evidence="1">The sequence shown here is derived from an EMBL/GenBank/DDBJ whole genome shotgun (WGS) entry which is preliminary data.</text>
</comment>
<dbReference type="AlphaFoldDB" id="A0A8J3BBH2"/>
<sequence>MGAPGATTGRLAAAARAAFRSRTGRGVLVAALVAGAAVARWDGVLAAFSATTTNPGNSMTLGTVVISDNDAGAAMLSVTGMLPGGTGSGCVVVTYSGTAPATVKLYAANAAGGDGAADGVVIQNWLRFHIQVGTGTCGAPVGLTNVSAAAPGDLATAVYTRSNFGNGYGTGWTSATSGNTRVFRFTYTADAATPNTAQGDSITTDFVWEAQNN</sequence>
<gene>
    <name evidence="1" type="ORF">GCM10010123_25330</name>
</gene>
<keyword evidence="2" id="KW-1185">Reference proteome</keyword>
<dbReference type="Proteomes" id="UP000649739">
    <property type="component" value="Unassembled WGS sequence"/>
</dbReference>